<dbReference type="Proteomes" id="UP001485043">
    <property type="component" value="Unassembled WGS sequence"/>
</dbReference>
<accession>A0AAW1SQ86</accession>
<feature type="compositionally biased region" description="Polar residues" evidence="1">
    <location>
        <begin position="164"/>
        <end position="198"/>
    </location>
</feature>
<feature type="region of interest" description="Disordered" evidence="1">
    <location>
        <begin position="316"/>
        <end position="345"/>
    </location>
</feature>
<evidence type="ECO:0000256" key="1">
    <source>
        <dbReference type="SAM" id="MobiDB-lite"/>
    </source>
</evidence>
<keyword evidence="3" id="KW-1185">Reference proteome</keyword>
<name>A0AAW1SQ86_9CHLO</name>
<feature type="compositionally biased region" description="Polar residues" evidence="1">
    <location>
        <begin position="327"/>
        <end position="340"/>
    </location>
</feature>
<dbReference type="AlphaFoldDB" id="A0AAW1SQ86"/>
<comment type="caution">
    <text evidence="2">The sequence shown here is derived from an EMBL/GenBank/DDBJ whole genome shotgun (WGS) entry which is preliminary data.</text>
</comment>
<protein>
    <submittedName>
        <fullName evidence="2">Uncharacterized protein</fullName>
    </submittedName>
</protein>
<dbReference type="EMBL" id="JALJOV010001262">
    <property type="protein sequence ID" value="KAK9850979.1"/>
    <property type="molecule type" value="Genomic_DNA"/>
</dbReference>
<feature type="compositionally biased region" description="Basic and acidic residues" evidence="1">
    <location>
        <begin position="316"/>
        <end position="325"/>
    </location>
</feature>
<gene>
    <name evidence="2" type="ORF">WJX84_011524</name>
</gene>
<reference evidence="2 3" key="1">
    <citation type="journal article" date="2024" name="Nat. Commun.">
        <title>Phylogenomics reveals the evolutionary origins of lichenization in chlorophyte algae.</title>
        <authorList>
            <person name="Puginier C."/>
            <person name="Libourel C."/>
            <person name="Otte J."/>
            <person name="Skaloud P."/>
            <person name="Haon M."/>
            <person name="Grisel S."/>
            <person name="Petersen M."/>
            <person name="Berrin J.G."/>
            <person name="Delaux P.M."/>
            <person name="Dal Grande F."/>
            <person name="Keller J."/>
        </authorList>
    </citation>
    <scope>NUCLEOTIDE SEQUENCE [LARGE SCALE GENOMIC DNA]</scope>
    <source>
        <strain evidence="2 3">SAG 2523</strain>
    </source>
</reference>
<sequence>MGLHPARQHENGAERQKKGFGSISLPEETLPPSNKYSPLRSHNRSRIEPTRTLSLAICPPILLLLGRLAMEAGSQPFRIWCRRGPLAKAYAQGYNGQASSGGGQGQRASNQNYQPQQPQYANPGQDQYSQGGQQYSYDEQPPPVKQYPRGGSLSPSAYGGGQGQSRNYPSDQPQGGLNGQSSHQPAASTQSYQGAQQGSTGGAPGPFHTASQRDGGFPDNTDSEASDADSVRQALAHARLRSQELGAGEGRPGLLGASAQGGPAPGAAGGQASSAGTTDTSYYDEEISLAPSDSLRDPSSVGDDDEDSLAMALRHAREASKREDYPTPSTQGAMAASNSIPKRKGGPTNYAVMQIYNAMPSSVVEKNPAAAKRAAERVADENRVRATYIPQGAPTLTLLLRPSRSSTAAGKNALANVK</sequence>
<evidence type="ECO:0000313" key="3">
    <source>
        <dbReference type="Proteomes" id="UP001485043"/>
    </source>
</evidence>
<evidence type="ECO:0000313" key="2">
    <source>
        <dbReference type="EMBL" id="KAK9850979.1"/>
    </source>
</evidence>
<feature type="region of interest" description="Disordered" evidence="1">
    <location>
        <begin position="1"/>
        <end position="45"/>
    </location>
</feature>
<proteinExistence type="predicted"/>
<feature type="compositionally biased region" description="Basic and acidic residues" evidence="1">
    <location>
        <begin position="7"/>
        <end position="17"/>
    </location>
</feature>
<feature type="region of interest" description="Disordered" evidence="1">
    <location>
        <begin position="94"/>
        <end position="278"/>
    </location>
</feature>
<feature type="compositionally biased region" description="Low complexity" evidence="1">
    <location>
        <begin position="106"/>
        <end position="138"/>
    </location>
</feature>
<organism evidence="2 3">
    <name type="scientific">Apatococcus fuscideae</name>
    <dbReference type="NCBI Taxonomy" id="2026836"/>
    <lineage>
        <taxon>Eukaryota</taxon>
        <taxon>Viridiplantae</taxon>
        <taxon>Chlorophyta</taxon>
        <taxon>core chlorophytes</taxon>
        <taxon>Trebouxiophyceae</taxon>
        <taxon>Chlorellales</taxon>
        <taxon>Chlorellaceae</taxon>
        <taxon>Apatococcus</taxon>
    </lineage>
</organism>